<feature type="transmembrane region" description="Helical" evidence="1">
    <location>
        <begin position="47"/>
        <end position="69"/>
    </location>
</feature>
<gene>
    <name evidence="2" type="ORF">PV09_05288</name>
</gene>
<dbReference type="InParanoid" id="A0A0D1YSF1"/>
<dbReference type="AlphaFoldDB" id="A0A0D1YSF1"/>
<keyword evidence="1" id="KW-0472">Membrane</keyword>
<evidence type="ECO:0000313" key="3">
    <source>
        <dbReference type="Proteomes" id="UP000053259"/>
    </source>
</evidence>
<dbReference type="Proteomes" id="UP000053259">
    <property type="component" value="Unassembled WGS sequence"/>
</dbReference>
<reference evidence="2 3" key="1">
    <citation type="submission" date="2015-01" db="EMBL/GenBank/DDBJ databases">
        <title>The Genome Sequence of Ochroconis gallopava CBS43764.</title>
        <authorList>
            <consortium name="The Broad Institute Genomics Platform"/>
            <person name="Cuomo C."/>
            <person name="de Hoog S."/>
            <person name="Gorbushina A."/>
            <person name="Stielow B."/>
            <person name="Teixiera M."/>
            <person name="Abouelleil A."/>
            <person name="Chapman S.B."/>
            <person name="Priest M."/>
            <person name="Young S.K."/>
            <person name="Wortman J."/>
            <person name="Nusbaum C."/>
            <person name="Birren B."/>
        </authorList>
    </citation>
    <scope>NUCLEOTIDE SEQUENCE [LARGE SCALE GENOMIC DNA]</scope>
    <source>
        <strain evidence="2 3">CBS 43764</strain>
    </source>
</reference>
<evidence type="ECO:0008006" key="4">
    <source>
        <dbReference type="Google" id="ProtNLM"/>
    </source>
</evidence>
<name>A0A0D1YSF1_9PEZI</name>
<dbReference type="Pfam" id="PF14087">
    <property type="entry name" value="DUF4267"/>
    <property type="match status" value="1"/>
</dbReference>
<dbReference type="InterPro" id="IPR025363">
    <property type="entry name" value="DUF4267"/>
</dbReference>
<organism evidence="2 3">
    <name type="scientific">Verruconis gallopava</name>
    <dbReference type="NCBI Taxonomy" id="253628"/>
    <lineage>
        <taxon>Eukaryota</taxon>
        <taxon>Fungi</taxon>
        <taxon>Dikarya</taxon>
        <taxon>Ascomycota</taxon>
        <taxon>Pezizomycotina</taxon>
        <taxon>Dothideomycetes</taxon>
        <taxon>Pleosporomycetidae</taxon>
        <taxon>Venturiales</taxon>
        <taxon>Sympoventuriaceae</taxon>
        <taxon>Verruconis</taxon>
    </lineage>
</organism>
<feature type="transmembrane region" description="Helical" evidence="1">
    <location>
        <begin position="76"/>
        <end position="94"/>
    </location>
</feature>
<dbReference type="EMBL" id="KN847544">
    <property type="protein sequence ID" value="KIW03527.1"/>
    <property type="molecule type" value="Genomic_DNA"/>
</dbReference>
<dbReference type="VEuPathDB" id="FungiDB:PV09_05288"/>
<evidence type="ECO:0000256" key="1">
    <source>
        <dbReference type="SAM" id="Phobius"/>
    </source>
</evidence>
<dbReference type="HOGENOM" id="CLU_144283_0_0_1"/>
<dbReference type="RefSeq" id="XP_016213396.1">
    <property type="nucleotide sequence ID" value="XM_016358777.1"/>
</dbReference>
<keyword evidence="1" id="KW-1133">Transmembrane helix</keyword>
<dbReference type="OrthoDB" id="5216128at2759"/>
<keyword evidence="3" id="KW-1185">Reference proteome</keyword>
<evidence type="ECO:0000313" key="2">
    <source>
        <dbReference type="EMBL" id="KIW03527.1"/>
    </source>
</evidence>
<keyword evidence="1" id="KW-0812">Transmembrane</keyword>
<proteinExistence type="predicted"/>
<dbReference type="GeneID" id="27313261"/>
<sequence length="122" mass="13182">MLSALSYVCALVGTIPLGFGINAFIRPEHALSFFNNSSMPTENHELVSALLMVYGIRDIFMGISIYATAFFGNRRAMGLVMIAGFACAMVDGYASKTFLGGGEWDHWGYSPMLALLGVMALI</sequence>
<protein>
    <recommendedName>
        <fullName evidence="4">Integral membrane protein</fullName>
    </recommendedName>
</protein>
<accession>A0A0D1YSF1</accession>